<dbReference type="AlphaFoldDB" id="A0A7X9WW45"/>
<keyword evidence="4" id="KW-1185">Reference proteome</keyword>
<gene>
    <name evidence="3" type="ORF">HHL08_12505</name>
</gene>
<dbReference type="EMBL" id="JABBFV010000008">
    <property type="protein sequence ID" value="NML10955.1"/>
    <property type="molecule type" value="Genomic_DNA"/>
</dbReference>
<sequence>MAPTFKKPVLTALLALSAALASPALAQQAPDAAPPEAPPEEAAPAVAEAPVARDLTPAEIAAFNKAVSDFTAGQSAQQKGDNATAVAKYDAAIPAIRTAVEADPAKGDNVNFLANALYADAAAYGALGQMDKVIALYGESLPYWRKVVEAKPADAASRNILAGILVQMGNQQLRDHDRGAADSYFEEALTLARQTVTDQPSDAVSRNVLLSALVGASQTSTEEGLRDEAISMGKAMIADGSIDAMNKPSIETMTGPASTVG</sequence>
<protein>
    <recommendedName>
        <fullName evidence="5">Tetratricopeptide repeat protein</fullName>
    </recommendedName>
</protein>
<dbReference type="RefSeq" id="WP_169573515.1">
    <property type="nucleotide sequence ID" value="NZ_JABBFV010000008.1"/>
</dbReference>
<dbReference type="Gene3D" id="1.25.40.10">
    <property type="entry name" value="Tetratricopeptide repeat domain"/>
    <property type="match status" value="1"/>
</dbReference>
<evidence type="ECO:0000256" key="2">
    <source>
        <dbReference type="SAM" id="SignalP"/>
    </source>
</evidence>
<comment type="caution">
    <text evidence="3">The sequence shown here is derived from an EMBL/GenBank/DDBJ whole genome shotgun (WGS) entry which is preliminary data.</text>
</comment>
<organism evidence="3 4">
    <name type="scientific">Sphingobium psychrophilum</name>
    <dbReference type="NCBI Taxonomy" id="2728834"/>
    <lineage>
        <taxon>Bacteria</taxon>
        <taxon>Pseudomonadati</taxon>
        <taxon>Pseudomonadota</taxon>
        <taxon>Alphaproteobacteria</taxon>
        <taxon>Sphingomonadales</taxon>
        <taxon>Sphingomonadaceae</taxon>
        <taxon>Sphingobium</taxon>
    </lineage>
</organism>
<evidence type="ECO:0000313" key="4">
    <source>
        <dbReference type="Proteomes" id="UP000519023"/>
    </source>
</evidence>
<dbReference type="SUPFAM" id="SSF48452">
    <property type="entry name" value="TPR-like"/>
    <property type="match status" value="1"/>
</dbReference>
<evidence type="ECO:0000313" key="3">
    <source>
        <dbReference type="EMBL" id="NML10955.1"/>
    </source>
</evidence>
<feature type="signal peptide" evidence="2">
    <location>
        <begin position="1"/>
        <end position="26"/>
    </location>
</feature>
<evidence type="ECO:0000256" key="1">
    <source>
        <dbReference type="SAM" id="MobiDB-lite"/>
    </source>
</evidence>
<feature type="region of interest" description="Disordered" evidence="1">
    <location>
        <begin position="27"/>
        <end position="48"/>
    </location>
</feature>
<dbReference type="Proteomes" id="UP000519023">
    <property type="component" value="Unassembled WGS sequence"/>
</dbReference>
<accession>A0A7X9WW45</accession>
<proteinExistence type="predicted"/>
<dbReference type="InterPro" id="IPR011990">
    <property type="entry name" value="TPR-like_helical_dom_sf"/>
</dbReference>
<evidence type="ECO:0008006" key="5">
    <source>
        <dbReference type="Google" id="ProtNLM"/>
    </source>
</evidence>
<feature type="chain" id="PRO_5030872703" description="Tetratricopeptide repeat protein" evidence="2">
    <location>
        <begin position="27"/>
        <end position="261"/>
    </location>
</feature>
<keyword evidence="2" id="KW-0732">Signal</keyword>
<name>A0A7X9WW45_9SPHN</name>
<reference evidence="3 4" key="1">
    <citation type="submission" date="2020-04" db="EMBL/GenBank/DDBJ databases">
        <title>Sphingobium sp. AR-3-1 isolated from Arctic soil.</title>
        <authorList>
            <person name="Dahal R.H."/>
            <person name="Chaudhary D.K."/>
        </authorList>
    </citation>
    <scope>NUCLEOTIDE SEQUENCE [LARGE SCALE GENOMIC DNA]</scope>
    <source>
        <strain evidence="3 4">AR-3-1</strain>
    </source>
</reference>